<dbReference type="CDD" id="cd00143">
    <property type="entry name" value="PP2Cc"/>
    <property type="match status" value="1"/>
</dbReference>
<dbReference type="KEGG" id="mema:MMAB1_1003"/>
<keyword evidence="3" id="KW-0378">Hydrolase</keyword>
<evidence type="ECO:0000256" key="1">
    <source>
        <dbReference type="SAM" id="MobiDB-lite"/>
    </source>
</evidence>
<proteinExistence type="predicted"/>
<sequence>MPSGAPERTVSHRRSREKSPSGTKRIFDQAPREFCGAEQVRRESGLRYAAMSDQGRRERNEDAYFAGEVAGYHVFAVADGLGGHASGDVASRMAVAILEETAGEGLGEAKPAAVLERAFQHANFAVYTYNRDNHLNAATTLSAAIVSESGRCWIGTVGDSRTYIITPSSVWHTRDQSYVQDLVDAGVLSPAEAIFHPKKNILTRALGLAARVQVDLDERDIAGSVLVMSSDGLHDYVPESTIQGIVIADEPGAACRRLIDAAKDAASTDNITVIVARE</sequence>
<protein>
    <submittedName>
        <fullName evidence="3">Protein serine/threonine phosphatase</fullName>
        <ecNumber evidence="3">3.1.3.16</ecNumber>
    </submittedName>
</protein>
<reference evidence="3 4" key="1">
    <citation type="submission" date="2016-01" db="EMBL/GenBank/DDBJ databases">
        <authorList>
            <person name="Manzoor S."/>
        </authorList>
    </citation>
    <scope>NUCLEOTIDE SEQUENCE [LARGE SCALE GENOMIC DNA]</scope>
    <source>
        <strain evidence="3">Methanoculleus sp MAB1</strain>
    </source>
</reference>
<evidence type="ECO:0000259" key="2">
    <source>
        <dbReference type="PROSITE" id="PS51746"/>
    </source>
</evidence>
<dbReference type="PROSITE" id="PS51746">
    <property type="entry name" value="PPM_2"/>
    <property type="match status" value="1"/>
</dbReference>
<dbReference type="Proteomes" id="UP000069850">
    <property type="component" value="Chromosome 1"/>
</dbReference>
<dbReference type="Gene3D" id="3.60.40.10">
    <property type="entry name" value="PPM-type phosphatase domain"/>
    <property type="match status" value="1"/>
</dbReference>
<dbReference type="SMART" id="SM00332">
    <property type="entry name" value="PP2Cc"/>
    <property type="match status" value="1"/>
</dbReference>
<feature type="domain" description="PPM-type phosphatase" evidence="2">
    <location>
        <begin position="47"/>
        <end position="278"/>
    </location>
</feature>
<dbReference type="InterPro" id="IPR036457">
    <property type="entry name" value="PPM-type-like_dom_sf"/>
</dbReference>
<gene>
    <name evidence="3" type="primary">pp2C</name>
    <name evidence="3" type="ORF">MMAB1_1003</name>
</gene>
<feature type="region of interest" description="Disordered" evidence="1">
    <location>
        <begin position="1"/>
        <end position="29"/>
    </location>
</feature>
<dbReference type="InterPro" id="IPR015655">
    <property type="entry name" value="PP2C"/>
</dbReference>
<dbReference type="GO" id="GO:0004722">
    <property type="term" value="F:protein serine/threonine phosphatase activity"/>
    <property type="evidence" value="ECO:0007669"/>
    <property type="project" value="UniProtKB-EC"/>
</dbReference>
<evidence type="ECO:0000313" key="3">
    <source>
        <dbReference type="EMBL" id="CVK32217.1"/>
    </source>
</evidence>
<dbReference type="EMBL" id="LT158599">
    <property type="protein sequence ID" value="CVK32217.1"/>
    <property type="molecule type" value="Genomic_DNA"/>
</dbReference>
<dbReference type="OrthoDB" id="198002at2157"/>
<organism evidence="3 4">
    <name type="scientific">Methanoculleus bourgensis</name>
    <dbReference type="NCBI Taxonomy" id="83986"/>
    <lineage>
        <taxon>Archaea</taxon>
        <taxon>Methanobacteriati</taxon>
        <taxon>Methanobacteriota</taxon>
        <taxon>Stenosarchaea group</taxon>
        <taxon>Methanomicrobia</taxon>
        <taxon>Methanomicrobiales</taxon>
        <taxon>Methanomicrobiaceae</taxon>
        <taxon>Methanoculleus</taxon>
    </lineage>
</organism>
<dbReference type="InterPro" id="IPR001932">
    <property type="entry name" value="PPM-type_phosphatase-like_dom"/>
</dbReference>
<evidence type="ECO:0000313" key="4">
    <source>
        <dbReference type="Proteomes" id="UP000069850"/>
    </source>
</evidence>
<dbReference type="PANTHER" id="PTHR47992">
    <property type="entry name" value="PROTEIN PHOSPHATASE"/>
    <property type="match status" value="1"/>
</dbReference>
<dbReference type="AlphaFoldDB" id="A0A0X3BJA7"/>
<dbReference type="SMART" id="SM00331">
    <property type="entry name" value="PP2C_SIG"/>
    <property type="match status" value="1"/>
</dbReference>
<dbReference type="EC" id="3.1.3.16" evidence="3"/>
<dbReference type="SUPFAM" id="SSF81606">
    <property type="entry name" value="PP2C-like"/>
    <property type="match status" value="1"/>
</dbReference>
<accession>A0A0X3BJA7</accession>
<dbReference type="Pfam" id="PF13672">
    <property type="entry name" value="PP2C_2"/>
    <property type="match status" value="1"/>
</dbReference>
<name>A0A0X3BJA7_9EURY</name>